<proteinExistence type="predicted"/>
<dbReference type="Proteomes" id="UP000003843">
    <property type="component" value="Unassembled WGS sequence"/>
</dbReference>
<evidence type="ECO:0000313" key="2">
    <source>
        <dbReference type="Proteomes" id="UP000003843"/>
    </source>
</evidence>
<name>D0W8H9_NEILA</name>
<organism evidence="1 2">
    <name type="scientific">Neisseria lactamica ATCC 23970</name>
    <dbReference type="NCBI Taxonomy" id="546265"/>
    <lineage>
        <taxon>Bacteria</taxon>
        <taxon>Pseudomonadati</taxon>
        <taxon>Pseudomonadota</taxon>
        <taxon>Betaproteobacteria</taxon>
        <taxon>Neisseriales</taxon>
        <taxon>Neisseriaceae</taxon>
        <taxon>Neisseria</taxon>
    </lineage>
</organism>
<sequence>MRVGTLFDRACAFKGQPRNRRDGFGVVRIRRISAHMGIFAIAEVI</sequence>
<reference evidence="1 2" key="1">
    <citation type="submission" date="2009-10" db="EMBL/GenBank/DDBJ databases">
        <authorList>
            <person name="Weinstock G."/>
            <person name="Sodergren E."/>
            <person name="Clifton S."/>
            <person name="Fulton L."/>
            <person name="Fulton B."/>
            <person name="Courtney L."/>
            <person name="Fronick C."/>
            <person name="Harrison M."/>
            <person name="Strong C."/>
            <person name="Farmer C."/>
            <person name="Delahaunty K."/>
            <person name="Markovic C."/>
            <person name="Hall O."/>
            <person name="Minx P."/>
            <person name="Tomlinson C."/>
            <person name="Mitreva M."/>
            <person name="Nelson J."/>
            <person name="Hou S."/>
            <person name="Wollam A."/>
            <person name="Pepin K.H."/>
            <person name="Johnson M."/>
            <person name="Bhonagiri V."/>
            <person name="Nash W.E."/>
            <person name="Warren W."/>
            <person name="Chinwalla A."/>
            <person name="Mardis E.R."/>
            <person name="Wilson R.K."/>
        </authorList>
    </citation>
    <scope>NUCLEOTIDE SEQUENCE [LARGE SCALE GENOMIC DNA]</scope>
    <source>
        <strain evidence="1 2">ATCC 23970</strain>
    </source>
</reference>
<evidence type="ECO:0000313" key="1">
    <source>
        <dbReference type="EMBL" id="EEZ76110.1"/>
    </source>
</evidence>
<comment type="caution">
    <text evidence="1">The sequence shown here is derived from an EMBL/GenBank/DDBJ whole genome shotgun (WGS) entry which is preliminary data.</text>
</comment>
<dbReference type="EMBL" id="ACEQ02000008">
    <property type="protein sequence ID" value="EEZ76110.1"/>
    <property type="molecule type" value="Genomic_DNA"/>
</dbReference>
<accession>D0W8H9</accession>
<gene>
    <name evidence="1" type="ORF">NEILACOT_03833</name>
</gene>
<dbReference type="AlphaFoldDB" id="D0W8H9"/>
<protein>
    <submittedName>
        <fullName evidence="1">Uncharacterized protein</fullName>
    </submittedName>
</protein>